<dbReference type="GO" id="GO:0006412">
    <property type="term" value="P:translation"/>
    <property type="evidence" value="ECO:0007669"/>
    <property type="project" value="InterPro"/>
</dbReference>
<dbReference type="Pfam" id="PF14204">
    <property type="entry name" value="Ribosomal_L18_c"/>
    <property type="match status" value="1"/>
</dbReference>
<dbReference type="EMBL" id="MDYQ01000119">
    <property type="protein sequence ID" value="PRP81762.1"/>
    <property type="molecule type" value="Genomic_DNA"/>
</dbReference>
<evidence type="ECO:0000259" key="7">
    <source>
        <dbReference type="Pfam" id="PF14204"/>
    </source>
</evidence>
<dbReference type="InterPro" id="IPR057268">
    <property type="entry name" value="Ribosomal_L18"/>
</dbReference>
<keyword evidence="3" id="KW-0963">Cytoplasm</keyword>
<organism evidence="8 9">
    <name type="scientific">Planoprotostelium fungivorum</name>
    <dbReference type="NCBI Taxonomy" id="1890364"/>
    <lineage>
        <taxon>Eukaryota</taxon>
        <taxon>Amoebozoa</taxon>
        <taxon>Evosea</taxon>
        <taxon>Variosea</taxon>
        <taxon>Cavosteliida</taxon>
        <taxon>Cavosteliaceae</taxon>
        <taxon>Planoprotostelium</taxon>
    </lineage>
</organism>
<evidence type="ECO:0000256" key="4">
    <source>
        <dbReference type="ARBA" id="ARBA00022980"/>
    </source>
</evidence>
<dbReference type="GO" id="GO:0003735">
    <property type="term" value="F:structural constituent of ribosome"/>
    <property type="evidence" value="ECO:0007669"/>
    <property type="project" value="InterPro"/>
</dbReference>
<dbReference type="FunFam" id="3.30.420.100:FF:000002">
    <property type="entry name" value="60S ribosomal protein L5"/>
    <property type="match status" value="1"/>
</dbReference>
<name>A0A2P6NCU3_9EUKA</name>
<reference evidence="8 9" key="1">
    <citation type="journal article" date="2018" name="Genome Biol. Evol.">
        <title>Multiple Roots of Fruiting Body Formation in Amoebozoa.</title>
        <authorList>
            <person name="Hillmann F."/>
            <person name="Forbes G."/>
            <person name="Novohradska S."/>
            <person name="Ferling I."/>
            <person name="Riege K."/>
            <person name="Groth M."/>
            <person name="Westermann M."/>
            <person name="Marz M."/>
            <person name="Spaller T."/>
            <person name="Winckler T."/>
            <person name="Schaap P."/>
            <person name="Glockner G."/>
        </authorList>
    </citation>
    <scope>NUCLEOTIDE SEQUENCE [LARGE SCALE GENOMIC DNA]</scope>
    <source>
        <strain evidence="8 9">Jena</strain>
    </source>
</reference>
<protein>
    <submittedName>
        <fullName evidence="8">Component of cytosolic 80S ribosome and 60S large subunit</fullName>
    </submittedName>
</protein>
<comment type="caution">
    <text evidence="8">The sequence shown here is derived from an EMBL/GenBank/DDBJ whole genome shotgun (WGS) entry which is preliminary data.</text>
</comment>
<dbReference type="SUPFAM" id="SSF53137">
    <property type="entry name" value="Translational machinery components"/>
    <property type="match status" value="1"/>
</dbReference>
<dbReference type="CDD" id="cd00432">
    <property type="entry name" value="Ribosomal_L18_L5e"/>
    <property type="match status" value="1"/>
</dbReference>
<keyword evidence="9" id="KW-1185">Reference proteome</keyword>
<evidence type="ECO:0000313" key="8">
    <source>
        <dbReference type="EMBL" id="PRP81762.1"/>
    </source>
</evidence>
<dbReference type="OrthoDB" id="1618453at2759"/>
<evidence type="ECO:0000259" key="6">
    <source>
        <dbReference type="Pfam" id="PF00171"/>
    </source>
</evidence>
<keyword evidence="4" id="KW-0689">Ribosomal protein</keyword>
<dbReference type="InterPro" id="IPR016162">
    <property type="entry name" value="Ald_DH_N"/>
</dbReference>
<dbReference type="PANTHER" id="PTHR23410">
    <property type="entry name" value="RIBOSOMAL PROTEIN L5-RELATED"/>
    <property type="match status" value="1"/>
</dbReference>
<gene>
    <name evidence="8" type="ORF">PROFUN_10862</name>
</gene>
<dbReference type="Gene3D" id="3.40.605.10">
    <property type="entry name" value="Aldehyde Dehydrogenase, Chain A, domain 1"/>
    <property type="match status" value="1"/>
</dbReference>
<dbReference type="STRING" id="1890364.A0A2P6NCU3"/>
<dbReference type="InterPro" id="IPR015590">
    <property type="entry name" value="Aldehyde_DH_dom"/>
</dbReference>
<comment type="subcellular location">
    <subcellularLocation>
        <location evidence="1">Cytoplasm</location>
    </subcellularLocation>
</comment>
<evidence type="ECO:0000256" key="1">
    <source>
        <dbReference type="ARBA" id="ARBA00004496"/>
    </source>
</evidence>
<dbReference type="GO" id="GO:0016620">
    <property type="term" value="F:oxidoreductase activity, acting on the aldehyde or oxo group of donors, NAD or NADP as acceptor"/>
    <property type="evidence" value="ECO:0007669"/>
    <property type="project" value="InterPro"/>
</dbReference>
<dbReference type="GO" id="GO:0008097">
    <property type="term" value="F:5S rRNA binding"/>
    <property type="evidence" value="ECO:0007669"/>
    <property type="project" value="InterPro"/>
</dbReference>
<dbReference type="InterPro" id="IPR025607">
    <property type="entry name" value="Ribosomal_uL18_C_euk"/>
</dbReference>
<dbReference type="Pfam" id="PF00171">
    <property type="entry name" value="Aldedh"/>
    <property type="match status" value="1"/>
</dbReference>
<dbReference type="FunCoup" id="A0A2P6NCU3">
    <property type="interactions" value="569"/>
</dbReference>
<dbReference type="SUPFAM" id="SSF53720">
    <property type="entry name" value="ALDH-like"/>
    <property type="match status" value="1"/>
</dbReference>
<keyword evidence="5" id="KW-0687">Ribonucleoprotein</keyword>
<evidence type="ECO:0000256" key="5">
    <source>
        <dbReference type="ARBA" id="ARBA00023274"/>
    </source>
</evidence>
<dbReference type="Pfam" id="PF17144">
    <property type="entry name" value="Ribosomal_L5e"/>
    <property type="match status" value="1"/>
</dbReference>
<comment type="similarity">
    <text evidence="2">Belongs to the universal ribosomal protein uL18 family.</text>
</comment>
<dbReference type="GO" id="GO:0022625">
    <property type="term" value="C:cytosolic large ribosomal subunit"/>
    <property type="evidence" value="ECO:0007669"/>
    <property type="project" value="TreeGrafter"/>
</dbReference>
<dbReference type="Gene3D" id="3.40.309.10">
    <property type="entry name" value="Aldehyde Dehydrogenase, Chain A, domain 2"/>
    <property type="match status" value="1"/>
</dbReference>
<feature type="domain" description="Large ribosomal subunit protein uL18 C-terminal eukaryotes" evidence="7">
    <location>
        <begin position="241"/>
        <end position="295"/>
    </location>
</feature>
<dbReference type="AlphaFoldDB" id="A0A2P6NCU3"/>
<proteinExistence type="inferred from homology"/>
<dbReference type="Proteomes" id="UP000241769">
    <property type="component" value="Unassembled WGS sequence"/>
</dbReference>
<sequence length="402" mass="44943">MVSSSSPFIKVQKNKAYFKRFQVKYRRRRSGKTDYQARKALVAQDKNKYNSPRYRLVVRFTNSDVICQVVSAKIVGDVVHVAAYSHELPRYGAPGGLTNYSAAYATGLLAARRTLTKFNLADKYKGNETINGEDYNVEEMDDGPRPFYAVLDIGLKRTTTGAKVFAALKGATDGGLNIPHTEKRFVGYDNEAKKLDAEVLKKHIFGGHVADYMKSLKEEDPERFQRQFSSYIKAGVKAEDIEGRWGKTFAAIRANPAAVKSTKGKPADIKHAKQVRLTYAQRKERVAAKLAEIKAKRSEERDKPLPLALYVFSKSSATAERVINKTRSGAAVHKDVIVQFLNPKLPFGGVGESGLGAYHGRQTFETFVHRKPVIKSTKYNSLDIKLRCPPYNDKSESFTSSI</sequence>
<accession>A0A2P6NCU3</accession>
<evidence type="ECO:0000256" key="2">
    <source>
        <dbReference type="ARBA" id="ARBA00007116"/>
    </source>
</evidence>
<dbReference type="Gene3D" id="3.30.420.100">
    <property type="match status" value="1"/>
</dbReference>
<evidence type="ECO:0000313" key="9">
    <source>
        <dbReference type="Proteomes" id="UP000241769"/>
    </source>
</evidence>
<feature type="domain" description="Aldehyde dehydrogenase" evidence="6">
    <location>
        <begin position="305"/>
        <end position="371"/>
    </location>
</feature>
<dbReference type="PANTHER" id="PTHR23410:SF12">
    <property type="entry name" value="LARGE RIBOSOMAL SUBUNIT PROTEIN UL18"/>
    <property type="match status" value="1"/>
</dbReference>
<dbReference type="GO" id="GO:0000027">
    <property type="term" value="P:ribosomal large subunit assembly"/>
    <property type="evidence" value="ECO:0007669"/>
    <property type="project" value="TreeGrafter"/>
</dbReference>
<dbReference type="InterPro" id="IPR016161">
    <property type="entry name" value="Ald_DH/histidinol_DH"/>
</dbReference>
<dbReference type="InParanoid" id="A0A2P6NCU3"/>
<dbReference type="PRINTS" id="PR00058">
    <property type="entry name" value="RIBOSOMALL5"/>
</dbReference>
<dbReference type="InterPro" id="IPR005485">
    <property type="entry name" value="Rbsml_uL18_euk_arch"/>
</dbReference>
<dbReference type="HAMAP" id="MF_01337_A">
    <property type="entry name" value="Ribosomal_uL18_A"/>
    <property type="match status" value="1"/>
</dbReference>
<dbReference type="InterPro" id="IPR016163">
    <property type="entry name" value="Ald_DH_C"/>
</dbReference>
<evidence type="ECO:0000256" key="3">
    <source>
        <dbReference type="ARBA" id="ARBA00022490"/>
    </source>
</evidence>